<dbReference type="EMBL" id="JBJQOH010000006">
    <property type="protein sequence ID" value="KAL3683576.1"/>
    <property type="molecule type" value="Genomic_DNA"/>
</dbReference>
<comment type="caution">
    <text evidence="1">The sequence shown here is derived from an EMBL/GenBank/DDBJ whole genome shotgun (WGS) entry which is preliminary data.</text>
</comment>
<keyword evidence="2" id="KW-1185">Reference proteome</keyword>
<name>A0ABD3H0K1_9MARC</name>
<reference evidence="1 2" key="1">
    <citation type="submission" date="2024-09" db="EMBL/GenBank/DDBJ databases">
        <title>Chromosome-scale assembly of Riccia sorocarpa.</title>
        <authorList>
            <person name="Paukszto L."/>
        </authorList>
    </citation>
    <scope>NUCLEOTIDE SEQUENCE [LARGE SCALE GENOMIC DNA]</scope>
    <source>
        <strain evidence="1">LP-2024</strain>
        <tissue evidence="1">Aerial parts of the thallus</tissue>
    </source>
</reference>
<proteinExistence type="predicted"/>
<evidence type="ECO:0000313" key="2">
    <source>
        <dbReference type="Proteomes" id="UP001633002"/>
    </source>
</evidence>
<sequence>MGIKEILAAEVPYVFSAEVAGEESSATAVGFKEVSVAATIEFMKDFSAVGVSSKENSDVGVEKIPGITPEKVPVTEGFILAFGTEDKTFVVSTVEKFPVVECCAVADEVKEVSIAATTMERIFVAVEDEEAPTASIQKDFVASVEGFSAVTSGAANFLTTEVKKIPADATEYGFAAGDEKKSIAVAEMEGFAVTVTIEGGFADVDGDYKKSVAGIDVDYTNGAKEVCVRVQADLSVAEDERFSGKGFATYEEGFAAGDDKLPTLDIDKEAVAAEVDETTKEVPVVLFVGVDETSFSKTKKVLAIGVGDSSTSVVVVEEGSVVRIEGFFEIHAADVKEISTAGSGTRDYRVATATAVGVIEGLEGVDVVLLSVLDV</sequence>
<protein>
    <submittedName>
        <fullName evidence="1">Uncharacterized protein</fullName>
    </submittedName>
</protein>
<gene>
    <name evidence="1" type="ORF">R1sor_001598</name>
</gene>
<organism evidence="1 2">
    <name type="scientific">Riccia sorocarpa</name>
    <dbReference type="NCBI Taxonomy" id="122646"/>
    <lineage>
        <taxon>Eukaryota</taxon>
        <taxon>Viridiplantae</taxon>
        <taxon>Streptophyta</taxon>
        <taxon>Embryophyta</taxon>
        <taxon>Marchantiophyta</taxon>
        <taxon>Marchantiopsida</taxon>
        <taxon>Marchantiidae</taxon>
        <taxon>Marchantiales</taxon>
        <taxon>Ricciaceae</taxon>
        <taxon>Riccia</taxon>
    </lineage>
</organism>
<evidence type="ECO:0000313" key="1">
    <source>
        <dbReference type="EMBL" id="KAL3683576.1"/>
    </source>
</evidence>
<dbReference type="Proteomes" id="UP001633002">
    <property type="component" value="Unassembled WGS sequence"/>
</dbReference>
<accession>A0ABD3H0K1</accession>
<dbReference type="AlphaFoldDB" id="A0ABD3H0K1"/>